<dbReference type="GO" id="GO:0008379">
    <property type="term" value="F:thioredoxin peroxidase activity"/>
    <property type="evidence" value="ECO:0007669"/>
    <property type="project" value="TreeGrafter"/>
</dbReference>
<sequence length="248" mass="28155">MSCNQQKECCKKECQEKECCKEYCCKEYCCKEYCKKECCCPRIKAFKKFMNTFEKAQIGKEAPEFKAPAYCPCGSIKEIDINEYKGKYVVLLFYPLDWTFVCPTEMIGYSEVAGQLKEINCEVIGVSVDSVYCHQAWCEADKSKGGVGKLGFPLVSDIKRCISIKYGMLNVETGVSRRGYVIIDDKGKVRYIQMNDDGIGRSTEETIRIVKAIQFSEEHGAVCPINWKAGKDTIEPTPEGIKKYLTTH</sequence>
<dbReference type="InterPro" id="IPR036249">
    <property type="entry name" value="Thioredoxin-like_sf"/>
</dbReference>
<gene>
    <name evidence="6" type="ORF">EDI_034430</name>
</gene>
<dbReference type="GO" id="GO:0033554">
    <property type="term" value="P:cellular response to stress"/>
    <property type="evidence" value="ECO:0007669"/>
    <property type="project" value="TreeGrafter"/>
</dbReference>
<proteinExistence type="predicted"/>
<dbReference type="InterPro" id="IPR013766">
    <property type="entry name" value="Thioredoxin_domain"/>
</dbReference>
<dbReference type="VEuPathDB" id="AmoebaDB:EDI_034430"/>
<accession>B0EJM5</accession>
<evidence type="ECO:0000256" key="3">
    <source>
        <dbReference type="ARBA" id="ARBA00023002"/>
    </source>
</evidence>
<dbReference type="RefSeq" id="XP_001738403.1">
    <property type="nucleotide sequence ID" value="XM_001738351.1"/>
</dbReference>
<dbReference type="Proteomes" id="UP000008076">
    <property type="component" value="Unassembled WGS sequence"/>
</dbReference>
<dbReference type="AlphaFoldDB" id="B0EJM5"/>
<reference evidence="7" key="1">
    <citation type="submission" date="2007-12" db="EMBL/GenBank/DDBJ databases">
        <title>Annotation of Entamoeba dispar SAW760.</title>
        <authorList>
            <person name="Lorenzi H."/>
            <person name="Inman J."/>
            <person name="Schobel S."/>
            <person name="Amedeo P."/>
            <person name="Caler E."/>
        </authorList>
    </citation>
    <scope>NUCLEOTIDE SEQUENCE [LARGE SCALE GENOMIC DNA]</scope>
    <source>
        <strain evidence="7">ATCC PRA-260 / SAW760</strain>
    </source>
</reference>
<keyword evidence="4" id="KW-0676">Redox-active center</keyword>
<dbReference type="Gene3D" id="3.40.30.10">
    <property type="entry name" value="Glutaredoxin"/>
    <property type="match status" value="1"/>
</dbReference>
<keyword evidence="2" id="KW-0049">Antioxidant</keyword>
<dbReference type="SUPFAM" id="SSF52833">
    <property type="entry name" value="Thioredoxin-like"/>
    <property type="match status" value="1"/>
</dbReference>
<name>B0EJM5_ENTDS</name>
<dbReference type="GO" id="GO:0005829">
    <property type="term" value="C:cytosol"/>
    <property type="evidence" value="ECO:0007669"/>
    <property type="project" value="TreeGrafter"/>
</dbReference>
<organism evidence="7">
    <name type="scientific">Entamoeba dispar (strain ATCC PRA-260 / SAW760)</name>
    <dbReference type="NCBI Taxonomy" id="370354"/>
    <lineage>
        <taxon>Eukaryota</taxon>
        <taxon>Amoebozoa</taxon>
        <taxon>Evosea</taxon>
        <taxon>Archamoebae</taxon>
        <taxon>Mastigamoebida</taxon>
        <taxon>Entamoebidae</taxon>
        <taxon>Entamoeba</taxon>
    </lineage>
</organism>
<dbReference type="KEGG" id="edi:EDI_034430"/>
<dbReference type="FunFam" id="3.40.30.10:FF:000249">
    <property type="entry name" value="Peroxiredoxin"/>
    <property type="match status" value="1"/>
</dbReference>
<dbReference type="PANTHER" id="PTHR10681">
    <property type="entry name" value="THIOREDOXIN PEROXIDASE"/>
    <property type="match status" value="1"/>
</dbReference>
<dbReference type="CDD" id="cd03015">
    <property type="entry name" value="PRX_Typ2cys"/>
    <property type="match status" value="1"/>
</dbReference>
<dbReference type="GO" id="GO:0042744">
    <property type="term" value="P:hydrogen peroxide catabolic process"/>
    <property type="evidence" value="ECO:0007669"/>
    <property type="project" value="TreeGrafter"/>
</dbReference>
<feature type="domain" description="Thioredoxin" evidence="5">
    <location>
        <begin position="56"/>
        <end position="215"/>
    </location>
</feature>
<dbReference type="GO" id="GO:0006979">
    <property type="term" value="P:response to oxidative stress"/>
    <property type="evidence" value="ECO:0007669"/>
    <property type="project" value="TreeGrafter"/>
</dbReference>
<dbReference type="PANTHER" id="PTHR10681:SF171">
    <property type="entry name" value="PEROXIREDOXIN 4"/>
    <property type="match status" value="1"/>
</dbReference>
<dbReference type="InterPro" id="IPR000866">
    <property type="entry name" value="AhpC/TSA"/>
</dbReference>
<dbReference type="GO" id="GO:0045454">
    <property type="term" value="P:cell redox homeostasis"/>
    <property type="evidence" value="ECO:0007669"/>
    <property type="project" value="TreeGrafter"/>
</dbReference>
<keyword evidence="3" id="KW-0560">Oxidoreductase</keyword>
<dbReference type="InterPro" id="IPR050217">
    <property type="entry name" value="Peroxiredoxin"/>
</dbReference>
<evidence type="ECO:0000259" key="5">
    <source>
        <dbReference type="PROSITE" id="PS51352"/>
    </source>
</evidence>
<dbReference type="eggNOG" id="KOG0852">
    <property type="taxonomic scope" value="Eukaryota"/>
</dbReference>
<dbReference type="OrthoDB" id="10259030at2759"/>
<evidence type="ECO:0000313" key="7">
    <source>
        <dbReference type="Proteomes" id="UP000008076"/>
    </source>
</evidence>
<keyword evidence="1" id="KW-0575">Peroxidase</keyword>
<dbReference type="GeneID" id="5883482"/>
<evidence type="ECO:0000256" key="4">
    <source>
        <dbReference type="ARBA" id="ARBA00023284"/>
    </source>
</evidence>
<keyword evidence="7" id="KW-1185">Reference proteome</keyword>
<dbReference type="EMBL" id="DS549580">
    <property type="protein sequence ID" value="EDR25270.1"/>
    <property type="molecule type" value="Genomic_DNA"/>
</dbReference>
<evidence type="ECO:0000256" key="1">
    <source>
        <dbReference type="ARBA" id="ARBA00022559"/>
    </source>
</evidence>
<dbReference type="OMA" id="AWMMQPR"/>
<evidence type="ECO:0000256" key="2">
    <source>
        <dbReference type="ARBA" id="ARBA00022862"/>
    </source>
</evidence>
<dbReference type="InterPro" id="IPR019479">
    <property type="entry name" value="Peroxiredoxin_C"/>
</dbReference>
<dbReference type="Pfam" id="PF10417">
    <property type="entry name" value="1-cysPrx_C"/>
    <property type="match status" value="1"/>
</dbReference>
<dbReference type="PROSITE" id="PS51352">
    <property type="entry name" value="THIOREDOXIN_2"/>
    <property type="match status" value="1"/>
</dbReference>
<protein>
    <recommendedName>
        <fullName evidence="5">Thioredoxin domain-containing protein</fullName>
    </recommendedName>
</protein>
<dbReference type="Pfam" id="PF00578">
    <property type="entry name" value="AhpC-TSA"/>
    <property type="match status" value="1"/>
</dbReference>
<evidence type="ECO:0000313" key="6">
    <source>
        <dbReference type="EMBL" id="EDR25270.1"/>
    </source>
</evidence>